<feature type="domain" description="Pyrrolo-quinoline quinone repeat" evidence="1">
    <location>
        <begin position="139"/>
        <end position="269"/>
    </location>
</feature>
<reference evidence="2 3" key="1">
    <citation type="journal article" date="2019" name="Int. J. Syst. Evol. Microbiol.">
        <title>The Global Catalogue of Microorganisms (GCM) 10K type strain sequencing project: providing services to taxonomists for standard genome sequencing and annotation.</title>
        <authorList>
            <consortium name="The Broad Institute Genomics Platform"/>
            <consortium name="The Broad Institute Genome Sequencing Center for Infectious Disease"/>
            <person name="Wu L."/>
            <person name="Ma J."/>
        </authorList>
    </citation>
    <scope>NUCLEOTIDE SEQUENCE [LARGE SCALE GENOMIC DNA]</scope>
    <source>
        <strain evidence="2 3">XZYJ18</strain>
    </source>
</reference>
<accession>A0ABD5Q639</accession>
<dbReference type="PROSITE" id="PS51257">
    <property type="entry name" value="PROKAR_LIPOPROTEIN"/>
    <property type="match status" value="1"/>
</dbReference>
<dbReference type="SMART" id="SM00564">
    <property type="entry name" value="PQQ"/>
    <property type="match status" value="6"/>
</dbReference>
<dbReference type="PROSITE" id="PS51318">
    <property type="entry name" value="TAT"/>
    <property type="match status" value="1"/>
</dbReference>
<dbReference type="Pfam" id="PF13360">
    <property type="entry name" value="PQQ_2"/>
    <property type="match status" value="1"/>
</dbReference>
<dbReference type="InterPro" id="IPR018391">
    <property type="entry name" value="PQQ_b-propeller_rpt"/>
</dbReference>
<dbReference type="Gene3D" id="2.130.10.10">
    <property type="entry name" value="YVTN repeat-like/Quinoprotein amine dehydrogenase"/>
    <property type="match status" value="2"/>
</dbReference>
<comment type="caution">
    <text evidence="2">The sequence shown here is derived from an EMBL/GenBank/DDBJ whole genome shotgun (WGS) entry which is preliminary data.</text>
</comment>
<dbReference type="InterPro" id="IPR006311">
    <property type="entry name" value="TAT_signal"/>
</dbReference>
<organism evidence="2 3">
    <name type="scientific">Halorussus aquaticus</name>
    <dbReference type="NCBI Taxonomy" id="2953748"/>
    <lineage>
        <taxon>Archaea</taxon>
        <taxon>Methanobacteriati</taxon>
        <taxon>Methanobacteriota</taxon>
        <taxon>Stenosarchaea group</taxon>
        <taxon>Halobacteria</taxon>
        <taxon>Halobacteriales</taxon>
        <taxon>Haladaptataceae</taxon>
        <taxon>Halorussus</taxon>
    </lineage>
</organism>
<dbReference type="EMBL" id="JBHSHT010000002">
    <property type="protein sequence ID" value="MFC4825976.1"/>
    <property type="molecule type" value="Genomic_DNA"/>
</dbReference>
<protein>
    <submittedName>
        <fullName evidence="2">PQQ-binding-like beta-propeller repeat protein</fullName>
    </submittedName>
</protein>
<keyword evidence="3" id="KW-1185">Reference proteome</keyword>
<dbReference type="GeneID" id="73043298"/>
<dbReference type="PANTHER" id="PTHR34512">
    <property type="entry name" value="CELL SURFACE PROTEIN"/>
    <property type="match status" value="1"/>
</dbReference>
<dbReference type="RefSeq" id="WP_254268400.1">
    <property type="nucleotide sequence ID" value="NZ_CP100400.1"/>
</dbReference>
<name>A0ABD5Q639_9EURY</name>
<dbReference type="InterPro" id="IPR015943">
    <property type="entry name" value="WD40/YVTN_repeat-like_dom_sf"/>
</dbReference>
<dbReference type="SUPFAM" id="SSF50998">
    <property type="entry name" value="Quinoprotein alcohol dehydrogenase-like"/>
    <property type="match status" value="1"/>
</dbReference>
<dbReference type="InterPro" id="IPR002372">
    <property type="entry name" value="PQQ_rpt_dom"/>
</dbReference>
<evidence type="ECO:0000259" key="1">
    <source>
        <dbReference type="Pfam" id="PF13360"/>
    </source>
</evidence>
<evidence type="ECO:0000313" key="3">
    <source>
        <dbReference type="Proteomes" id="UP001595945"/>
    </source>
</evidence>
<gene>
    <name evidence="2" type="ORF">ACFO9K_17095</name>
</gene>
<dbReference type="InterPro" id="IPR011047">
    <property type="entry name" value="Quinoprotein_ADH-like_sf"/>
</dbReference>
<sequence length="402" mass="42356">MPSRRRYLAGVATVGTAAIAGCTADSGHDAAADAASDATDWPTLAHDAANTGYNPKGRGPESGVRERWSIELTAATTPPVVADDRVYVPSGDDLHCFAKADGSEVWTHSFDDGDAMVLWSAPTVRDGRVYVSGGNADSLRVLDAETGERVREFGTRGEVSAAPRFGRDGERVFVVTRDGWVHCFDLEEGAESWRTELFGHVVAPVAVAQHSFHLYVATEGGEVYALSKDDGEGAWRQKVPGTIQVAPAVVGRGVYVLPSGGNVHRLSTADAGAVEWTSESRAFGEHHLAVADGRVIATDGDGLLAIDAESGTTDWTVSTPDNVNCAPAVAGDTVYVGDESGRVHAVKTSGGTGFGGVRVGARRWKTDLGGRVREGVTVADGRLYAYTAPSEEPTRLHALEEP</sequence>
<dbReference type="PANTHER" id="PTHR34512:SF30">
    <property type="entry name" value="OUTER MEMBRANE PROTEIN ASSEMBLY FACTOR BAMB"/>
    <property type="match status" value="1"/>
</dbReference>
<dbReference type="Proteomes" id="UP001595945">
    <property type="component" value="Unassembled WGS sequence"/>
</dbReference>
<dbReference type="AlphaFoldDB" id="A0ABD5Q639"/>
<evidence type="ECO:0000313" key="2">
    <source>
        <dbReference type="EMBL" id="MFC4825976.1"/>
    </source>
</evidence>
<proteinExistence type="predicted"/>